<feature type="chain" id="PRO_5024796786" description="TNT domain-containing protein" evidence="1">
    <location>
        <begin position="19"/>
        <end position="244"/>
    </location>
</feature>
<keyword evidence="4" id="KW-1185">Reference proteome</keyword>
<dbReference type="PANTHER" id="PTHR42059">
    <property type="entry name" value="TNT DOMAIN-CONTAINING PROTEIN"/>
    <property type="match status" value="1"/>
</dbReference>
<dbReference type="EMBL" id="ML742273">
    <property type="protein sequence ID" value="KAE8146285.1"/>
    <property type="molecule type" value="Genomic_DNA"/>
</dbReference>
<accession>A0A5N6TIW4</accession>
<keyword evidence="1" id="KW-0732">Signal</keyword>
<evidence type="ECO:0000256" key="1">
    <source>
        <dbReference type="SAM" id="SignalP"/>
    </source>
</evidence>
<feature type="signal peptide" evidence="1">
    <location>
        <begin position="1"/>
        <end position="18"/>
    </location>
</feature>
<dbReference type="OrthoDB" id="2923349at2759"/>
<sequence>MRFSILACLPLLAVTALPQDVVVEDYPSTCKDACKAVNYKCDSKCICQNKMLGPSKFENKNPALKRVFDSYKALAPKCPLDWLNTSTNWNQTHEDVKYHYPGDNGFVKGTKKPGSPKVGDIVDRIGKPYGGFLAPALTPWNQRSIPGGNLNYRKENPPYNYFAYKVAHPFNACEGKIAPAFEQPGQGTQWYIPGGGDVLKPLVTNGTLQPVVPWLDEKGGVVWLEIGLMVQPDEATEELDYMYH</sequence>
<dbReference type="Pfam" id="PF14021">
    <property type="entry name" value="TNT"/>
    <property type="match status" value="1"/>
</dbReference>
<gene>
    <name evidence="3" type="ORF">BDV25DRAFT_133056</name>
</gene>
<evidence type="ECO:0000313" key="3">
    <source>
        <dbReference type="EMBL" id="KAE8146285.1"/>
    </source>
</evidence>
<proteinExistence type="predicted"/>
<evidence type="ECO:0000259" key="2">
    <source>
        <dbReference type="Pfam" id="PF14021"/>
    </source>
</evidence>
<organism evidence="3 4">
    <name type="scientific">Aspergillus avenaceus</name>
    <dbReference type="NCBI Taxonomy" id="36643"/>
    <lineage>
        <taxon>Eukaryota</taxon>
        <taxon>Fungi</taxon>
        <taxon>Dikarya</taxon>
        <taxon>Ascomycota</taxon>
        <taxon>Pezizomycotina</taxon>
        <taxon>Eurotiomycetes</taxon>
        <taxon>Eurotiomycetidae</taxon>
        <taxon>Eurotiales</taxon>
        <taxon>Aspergillaceae</taxon>
        <taxon>Aspergillus</taxon>
        <taxon>Aspergillus subgen. Circumdati</taxon>
    </lineage>
</organism>
<evidence type="ECO:0000313" key="4">
    <source>
        <dbReference type="Proteomes" id="UP000325780"/>
    </source>
</evidence>
<dbReference type="AlphaFoldDB" id="A0A5N6TIW4"/>
<dbReference type="InterPro" id="IPR053024">
    <property type="entry name" value="Fungal_surface_NADase"/>
</dbReference>
<protein>
    <recommendedName>
        <fullName evidence="2">TNT domain-containing protein</fullName>
    </recommendedName>
</protein>
<name>A0A5N6TIW4_ASPAV</name>
<feature type="domain" description="TNT" evidence="2">
    <location>
        <begin position="118"/>
        <end position="210"/>
    </location>
</feature>
<dbReference type="PANTHER" id="PTHR42059:SF1">
    <property type="entry name" value="TNT DOMAIN-CONTAINING PROTEIN"/>
    <property type="match status" value="1"/>
</dbReference>
<reference evidence="3 4" key="1">
    <citation type="submission" date="2019-04" db="EMBL/GenBank/DDBJ databases">
        <title>Friends and foes A comparative genomics study of 23 Aspergillus species from section Flavi.</title>
        <authorList>
            <consortium name="DOE Joint Genome Institute"/>
            <person name="Kjaerbolling I."/>
            <person name="Vesth T."/>
            <person name="Frisvad J.C."/>
            <person name="Nybo J.L."/>
            <person name="Theobald S."/>
            <person name="Kildgaard S."/>
            <person name="Isbrandt T."/>
            <person name="Kuo A."/>
            <person name="Sato A."/>
            <person name="Lyhne E.K."/>
            <person name="Kogle M.E."/>
            <person name="Wiebenga A."/>
            <person name="Kun R.S."/>
            <person name="Lubbers R.J."/>
            <person name="Makela M.R."/>
            <person name="Barry K."/>
            <person name="Chovatia M."/>
            <person name="Clum A."/>
            <person name="Daum C."/>
            <person name="Haridas S."/>
            <person name="He G."/>
            <person name="LaButti K."/>
            <person name="Lipzen A."/>
            <person name="Mondo S."/>
            <person name="Riley R."/>
            <person name="Salamov A."/>
            <person name="Simmons B.A."/>
            <person name="Magnuson J.K."/>
            <person name="Henrissat B."/>
            <person name="Mortensen U.H."/>
            <person name="Larsen T.O."/>
            <person name="Devries R.P."/>
            <person name="Grigoriev I.V."/>
            <person name="Machida M."/>
            <person name="Baker S.E."/>
            <person name="Andersen M.R."/>
        </authorList>
    </citation>
    <scope>NUCLEOTIDE SEQUENCE [LARGE SCALE GENOMIC DNA]</scope>
    <source>
        <strain evidence="3 4">IBT 18842</strain>
    </source>
</reference>
<dbReference type="GO" id="GO:0050135">
    <property type="term" value="F:NADP+ nucleosidase activity"/>
    <property type="evidence" value="ECO:0007669"/>
    <property type="project" value="InterPro"/>
</dbReference>
<dbReference type="InterPro" id="IPR025331">
    <property type="entry name" value="TNT"/>
</dbReference>
<dbReference type="Proteomes" id="UP000325780">
    <property type="component" value="Unassembled WGS sequence"/>
</dbReference>